<protein>
    <submittedName>
        <fullName evidence="1 2">Protein with a bacterial immunoglobulin-like domain</fullName>
    </submittedName>
</protein>
<dbReference type="AlphaFoldDB" id="A0A378JEC3"/>
<evidence type="ECO:0000313" key="1">
    <source>
        <dbReference type="EMBL" id="KTD13734.1"/>
    </source>
</evidence>
<reference evidence="2 4" key="2">
    <citation type="submission" date="2018-06" db="EMBL/GenBank/DDBJ databases">
        <authorList>
            <consortium name="Pathogen Informatics"/>
            <person name="Doyle S."/>
        </authorList>
    </citation>
    <scope>NUCLEOTIDE SEQUENCE [LARGE SCALE GENOMIC DNA]</scope>
    <source>
        <strain evidence="2 4">NCTC12388</strain>
    </source>
</reference>
<keyword evidence="3" id="KW-1185">Reference proteome</keyword>
<dbReference type="Proteomes" id="UP000054691">
    <property type="component" value="Unassembled WGS sequence"/>
</dbReference>
<name>A0A378JEC3_9GAMM</name>
<evidence type="ECO:0000313" key="4">
    <source>
        <dbReference type="Proteomes" id="UP000254476"/>
    </source>
</evidence>
<dbReference type="RefSeq" id="WP_238584353.1">
    <property type="nucleotide sequence ID" value="NZ_CAAAHW010000012.1"/>
</dbReference>
<organism evidence="2 4">
    <name type="scientific">Legionella gratiana</name>
    <dbReference type="NCBI Taxonomy" id="45066"/>
    <lineage>
        <taxon>Bacteria</taxon>
        <taxon>Pseudomonadati</taxon>
        <taxon>Pseudomonadota</taxon>
        <taxon>Gammaproteobacteria</taxon>
        <taxon>Legionellales</taxon>
        <taxon>Legionellaceae</taxon>
        <taxon>Legionella</taxon>
    </lineage>
</organism>
<proteinExistence type="predicted"/>
<evidence type="ECO:0000313" key="3">
    <source>
        <dbReference type="Proteomes" id="UP000054691"/>
    </source>
</evidence>
<evidence type="ECO:0000313" key="2">
    <source>
        <dbReference type="EMBL" id="STX45955.1"/>
    </source>
</evidence>
<reference evidence="1 3" key="1">
    <citation type="submission" date="2015-11" db="EMBL/GenBank/DDBJ databases">
        <title>Genomic analysis of 38 Legionella species identifies large and diverse effector repertoires.</title>
        <authorList>
            <person name="Burstein D."/>
            <person name="Amaro F."/>
            <person name="Zusman T."/>
            <person name="Lifshitz Z."/>
            <person name="Cohen O."/>
            <person name="Gilbert J.A."/>
            <person name="Pupko T."/>
            <person name="Shuman H.A."/>
            <person name="Segal G."/>
        </authorList>
    </citation>
    <scope>NUCLEOTIDE SEQUENCE [LARGE SCALE GENOMIC DNA]</scope>
    <source>
        <strain evidence="1 3">Lyon 8420412</strain>
    </source>
</reference>
<dbReference type="EMBL" id="LNYE01000009">
    <property type="protein sequence ID" value="KTD13734.1"/>
    <property type="molecule type" value="Genomic_DNA"/>
</dbReference>
<dbReference type="Proteomes" id="UP000254476">
    <property type="component" value="Unassembled WGS sequence"/>
</dbReference>
<sequence length="50" mass="5183">MTCKLASLMSRITLGILALCLPILGQALSKPTFGIVATTPTQVTVPVQGQ</sequence>
<dbReference type="EMBL" id="UGOB01000001">
    <property type="protein sequence ID" value="STX45955.1"/>
    <property type="molecule type" value="Genomic_DNA"/>
</dbReference>
<accession>A0A378JEC3</accession>
<gene>
    <name evidence="1" type="ORF">Lgra_0869</name>
    <name evidence="2" type="ORF">NCTC12388_02701</name>
</gene>